<dbReference type="EMBL" id="CP017707">
    <property type="protein sequence ID" value="AOZ50883.1"/>
    <property type="molecule type" value="Genomic_DNA"/>
</dbReference>
<dbReference type="STRING" id="1108595.BKX93_13365"/>
<name>A0A1D9LI13_9NEIS</name>
<sequence>MYAVLGDIEFDLISYFDGLEQRGGSDYAEHARIGGKPVLQFVGDRLDEVRIDLVLHAAYCQPDAELQRLHAARQTHQALALVLGNGDHKGHFVITELTSTGRQSDRTGNLLAVEAQLSLREFRGQAAPSPKPGLLGSVSGLPQAKLQQSLAGAGFKPDLSGLSKALSQAKTMAVQARKVVNDVRELKDLARRDPLSALGRVPGVLKDVQTAVPGIAQGVERLNQFIQPYSRLAESIKPLIPQFQAMGRQLGALAETMQGCTLDNVADKLGKAEATVRDIDKNWPARDIEMAKLAAKAVLRRILE</sequence>
<dbReference type="InterPro" id="IPR009734">
    <property type="entry name" value="Myoviridae_GpU"/>
</dbReference>
<dbReference type="AlphaFoldDB" id="A0A1D9LI13"/>
<accession>A0A1D9LI13</accession>
<evidence type="ECO:0000313" key="2">
    <source>
        <dbReference type="Proteomes" id="UP000178776"/>
    </source>
</evidence>
<dbReference type="Proteomes" id="UP000178776">
    <property type="component" value="Chromosome"/>
</dbReference>
<dbReference type="KEGG" id="cvc:BKX93_13365"/>
<dbReference type="Pfam" id="PF06995">
    <property type="entry name" value="Phage_P2_GpU"/>
    <property type="match status" value="1"/>
</dbReference>
<proteinExistence type="predicted"/>
<evidence type="ECO:0000313" key="1">
    <source>
        <dbReference type="EMBL" id="AOZ50883.1"/>
    </source>
</evidence>
<dbReference type="RefSeq" id="WP_052717717.1">
    <property type="nucleotide sequence ID" value="NZ_CP017707.1"/>
</dbReference>
<dbReference type="GeneID" id="68842196"/>
<organism evidence="1 2">
    <name type="scientific">Chromobacterium vaccinii</name>
    <dbReference type="NCBI Taxonomy" id="1108595"/>
    <lineage>
        <taxon>Bacteria</taxon>
        <taxon>Pseudomonadati</taxon>
        <taxon>Pseudomonadota</taxon>
        <taxon>Betaproteobacteria</taxon>
        <taxon>Neisseriales</taxon>
        <taxon>Chromobacteriaceae</taxon>
        <taxon>Chromobacterium</taxon>
    </lineage>
</organism>
<reference evidence="1 2" key="1">
    <citation type="submission" date="2016-10" db="EMBL/GenBank/DDBJ databases">
        <title>Chromobacterium muskegensis sp. nov., an insecticidal bacterium isolated from Sphagnum bogs.</title>
        <authorList>
            <person name="Sparks M.E."/>
            <person name="Blackburn M.B."/>
            <person name="Gundersen-Rindal D.E."/>
            <person name="Mitchell A."/>
            <person name="Farrar R."/>
            <person name="Kuhar D."/>
        </authorList>
    </citation>
    <scope>NUCLEOTIDE SEQUENCE [LARGE SCALE GENOMIC DNA]</scope>
    <source>
        <strain evidence="1 2">21-1</strain>
    </source>
</reference>
<gene>
    <name evidence="1" type="ORF">BKX93_13365</name>
</gene>
<protein>
    <submittedName>
        <fullName evidence="1">Uncharacterized protein</fullName>
    </submittedName>
</protein>